<dbReference type="AlphaFoldDB" id="A0A914N2H5"/>
<organism evidence="1 2">
    <name type="scientific">Meloidogyne incognita</name>
    <name type="common">Southern root-knot nematode worm</name>
    <name type="synonym">Oxyuris incognita</name>
    <dbReference type="NCBI Taxonomy" id="6306"/>
    <lineage>
        <taxon>Eukaryota</taxon>
        <taxon>Metazoa</taxon>
        <taxon>Ecdysozoa</taxon>
        <taxon>Nematoda</taxon>
        <taxon>Chromadorea</taxon>
        <taxon>Rhabditida</taxon>
        <taxon>Tylenchina</taxon>
        <taxon>Tylenchomorpha</taxon>
        <taxon>Tylenchoidea</taxon>
        <taxon>Meloidogynidae</taxon>
        <taxon>Meloidogyninae</taxon>
        <taxon>Meloidogyne</taxon>
        <taxon>Meloidogyne incognita group</taxon>
    </lineage>
</organism>
<accession>A0A914N2H5</accession>
<reference evidence="2" key="1">
    <citation type="submission" date="2022-11" db="UniProtKB">
        <authorList>
            <consortium name="WormBaseParasite"/>
        </authorList>
    </citation>
    <scope>IDENTIFICATION</scope>
</reference>
<name>A0A914N2H5_MELIC</name>
<evidence type="ECO:0000313" key="1">
    <source>
        <dbReference type="Proteomes" id="UP000887563"/>
    </source>
</evidence>
<dbReference type="Proteomes" id="UP000887563">
    <property type="component" value="Unplaced"/>
</dbReference>
<proteinExistence type="predicted"/>
<dbReference type="WBParaSite" id="Minc3s03617g34341">
    <property type="protein sequence ID" value="Minc3s03617g34341"/>
    <property type="gene ID" value="Minc3s03617g34341"/>
</dbReference>
<keyword evidence="1" id="KW-1185">Reference proteome</keyword>
<protein>
    <submittedName>
        <fullName evidence="2">Uncharacterized protein</fullName>
    </submittedName>
</protein>
<evidence type="ECO:0000313" key="2">
    <source>
        <dbReference type="WBParaSite" id="Minc3s03617g34341"/>
    </source>
</evidence>
<sequence length="63" mass="7051">MYGISISSLCSGNISKGLRASKNLLDISKIPPDGRAIKILLERLHLFLEGKYKFVQAPWVNLH</sequence>